<dbReference type="Proteomes" id="UP000767854">
    <property type="component" value="Unassembled WGS sequence"/>
</dbReference>
<dbReference type="InterPro" id="IPR018258">
    <property type="entry name" value="Ribosomal_bL21_CS"/>
</dbReference>
<dbReference type="NCBIfam" id="TIGR00061">
    <property type="entry name" value="L21"/>
    <property type="match status" value="1"/>
</dbReference>
<evidence type="ECO:0000256" key="6">
    <source>
        <dbReference type="HAMAP-Rule" id="MF_01363"/>
    </source>
</evidence>
<evidence type="ECO:0000256" key="1">
    <source>
        <dbReference type="ARBA" id="ARBA00008563"/>
    </source>
</evidence>
<comment type="similarity">
    <text evidence="1 6 7">Belongs to the bacterial ribosomal protein bL21 family.</text>
</comment>
<keyword evidence="2 6" id="KW-0699">rRNA-binding</keyword>
<comment type="subunit">
    <text evidence="6">Part of the 50S ribosomal subunit. Contacts protein L20.</text>
</comment>
<dbReference type="PANTHER" id="PTHR21349:SF0">
    <property type="entry name" value="LARGE RIBOSOMAL SUBUNIT PROTEIN BL21M"/>
    <property type="match status" value="1"/>
</dbReference>
<dbReference type="Pfam" id="PF00829">
    <property type="entry name" value="Ribosomal_L21p"/>
    <property type="match status" value="1"/>
</dbReference>
<protein>
    <recommendedName>
        <fullName evidence="6">Large ribosomal subunit protein bL21</fullName>
    </recommendedName>
</protein>
<gene>
    <name evidence="6" type="primary">rplU</name>
    <name evidence="8" type="ORF">JOC49_000259</name>
</gene>
<proteinExistence type="inferred from homology"/>
<reference evidence="8 9" key="1">
    <citation type="submission" date="2021-01" db="EMBL/GenBank/DDBJ databases">
        <title>Genomic Encyclopedia of Type Strains, Phase IV (KMG-IV): sequencing the most valuable type-strain genomes for metagenomic binning, comparative biology and taxonomic classification.</title>
        <authorList>
            <person name="Goeker M."/>
        </authorList>
    </citation>
    <scope>NUCLEOTIDE SEQUENCE [LARGE SCALE GENOMIC DNA]</scope>
    <source>
        <strain evidence="8 9">DSM 24436</strain>
    </source>
</reference>
<evidence type="ECO:0000256" key="5">
    <source>
        <dbReference type="ARBA" id="ARBA00023274"/>
    </source>
</evidence>
<sequence length="102" mass="11292">MYAIIKTGGKQYKVEQGDELFIEKLPVNQGDSVDFTEVLAVSNENGLLVGEDVSSAKVTASVVKNGKAAKVVIFKYKAKKDYRKKQGHRQPYTKVKIESISL</sequence>
<name>A0ABS2MMY1_9FIRM</name>
<accession>A0ABS2MMY1</accession>
<keyword evidence="9" id="KW-1185">Reference proteome</keyword>
<dbReference type="InterPro" id="IPR028909">
    <property type="entry name" value="bL21-like"/>
</dbReference>
<dbReference type="InterPro" id="IPR001787">
    <property type="entry name" value="Ribosomal_bL21"/>
</dbReference>
<evidence type="ECO:0000313" key="8">
    <source>
        <dbReference type="EMBL" id="MBM7560750.1"/>
    </source>
</evidence>
<keyword evidence="4 6" id="KW-0689">Ribosomal protein</keyword>
<dbReference type="SUPFAM" id="SSF141091">
    <property type="entry name" value="L21p-like"/>
    <property type="match status" value="1"/>
</dbReference>
<evidence type="ECO:0000256" key="2">
    <source>
        <dbReference type="ARBA" id="ARBA00022730"/>
    </source>
</evidence>
<dbReference type="PROSITE" id="PS01169">
    <property type="entry name" value="RIBOSOMAL_L21"/>
    <property type="match status" value="1"/>
</dbReference>
<keyword evidence="5 6" id="KW-0687">Ribonucleoprotein</keyword>
<evidence type="ECO:0000313" key="9">
    <source>
        <dbReference type="Proteomes" id="UP000767854"/>
    </source>
</evidence>
<comment type="function">
    <text evidence="6 7">This protein binds to 23S rRNA in the presence of protein L20.</text>
</comment>
<dbReference type="RefSeq" id="WP_204661390.1">
    <property type="nucleotide sequence ID" value="NZ_JAFBDT010000001.1"/>
</dbReference>
<keyword evidence="3 6" id="KW-0694">RNA-binding</keyword>
<organism evidence="8 9">
    <name type="scientific">Fusibacter tunisiensis</name>
    <dbReference type="NCBI Taxonomy" id="1008308"/>
    <lineage>
        <taxon>Bacteria</taxon>
        <taxon>Bacillati</taxon>
        <taxon>Bacillota</taxon>
        <taxon>Clostridia</taxon>
        <taxon>Eubacteriales</taxon>
        <taxon>Eubacteriales Family XII. Incertae Sedis</taxon>
        <taxon>Fusibacter</taxon>
    </lineage>
</organism>
<comment type="caution">
    <text evidence="8">The sequence shown here is derived from an EMBL/GenBank/DDBJ whole genome shotgun (WGS) entry which is preliminary data.</text>
</comment>
<dbReference type="InterPro" id="IPR036164">
    <property type="entry name" value="bL21-like_sf"/>
</dbReference>
<evidence type="ECO:0000256" key="7">
    <source>
        <dbReference type="RuleBase" id="RU000562"/>
    </source>
</evidence>
<dbReference type="PANTHER" id="PTHR21349">
    <property type="entry name" value="50S RIBOSOMAL PROTEIN L21"/>
    <property type="match status" value="1"/>
</dbReference>
<dbReference type="EMBL" id="JAFBDT010000001">
    <property type="protein sequence ID" value="MBM7560750.1"/>
    <property type="molecule type" value="Genomic_DNA"/>
</dbReference>
<dbReference type="GO" id="GO:0005840">
    <property type="term" value="C:ribosome"/>
    <property type="evidence" value="ECO:0007669"/>
    <property type="project" value="UniProtKB-KW"/>
</dbReference>
<evidence type="ECO:0000256" key="3">
    <source>
        <dbReference type="ARBA" id="ARBA00022884"/>
    </source>
</evidence>
<evidence type="ECO:0000256" key="4">
    <source>
        <dbReference type="ARBA" id="ARBA00022980"/>
    </source>
</evidence>
<dbReference type="HAMAP" id="MF_01363">
    <property type="entry name" value="Ribosomal_bL21"/>
    <property type="match status" value="1"/>
</dbReference>